<dbReference type="EMBL" id="JAALLZ010000001">
    <property type="protein sequence ID" value="NGU29394.1"/>
    <property type="molecule type" value="Genomic_DNA"/>
</dbReference>
<protein>
    <submittedName>
        <fullName evidence="4">Recombinase family protein</fullName>
    </submittedName>
</protein>
<dbReference type="Proteomes" id="UP000481454">
    <property type="component" value="Unassembled WGS sequence"/>
</dbReference>
<dbReference type="Gene3D" id="3.90.1750.20">
    <property type="entry name" value="Putative Large Serine Recombinase, Chain B, Domain 2"/>
    <property type="match status" value="1"/>
</dbReference>
<dbReference type="AlphaFoldDB" id="A0AAP7BV48"/>
<evidence type="ECO:0000256" key="1">
    <source>
        <dbReference type="SAM" id="Coils"/>
    </source>
</evidence>
<dbReference type="Gene3D" id="3.40.50.1390">
    <property type="entry name" value="Resolvase, N-terminal catalytic domain"/>
    <property type="match status" value="1"/>
</dbReference>
<accession>A0AAP7BV48</accession>
<dbReference type="PROSITE" id="PS51737">
    <property type="entry name" value="RECOMBINASE_DNA_BIND"/>
    <property type="match status" value="1"/>
</dbReference>
<evidence type="ECO:0000259" key="3">
    <source>
        <dbReference type="PROSITE" id="PS51737"/>
    </source>
</evidence>
<feature type="coiled-coil region" evidence="1">
    <location>
        <begin position="389"/>
        <end position="456"/>
    </location>
</feature>
<dbReference type="CDD" id="cd00338">
    <property type="entry name" value="Ser_Recombinase"/>
    <property type="match status" value="1"/>
</dbReference>
<dbReference type="PANTHER" id="PTHR30461:SF23">
    <property type="entry name" value="DNA RECOMBINASE-RELATED"/>
    <property type="match status" value="1"/>
</dbReference>
<keyword evidence="1" id="KW-0175">Coiled coil</keyword>
<dbReference type="InterPro" id="IPR038109">
    <property type="entry name" value="DNA_bind_recomb_sf"/>
</dbReference>
<dbReference type="GO" id="GO:0000150">
    <property type="term" value="F:DNA strand exchange activity"/>
    <property type="evidence" value="ECO:0007669"/>
    <property type="project" value="InterPro"/>
</dbReference>
<dbReference type="PANTHER" id="PTHR30461">
    <property type="entry name" value="DNA-INVERTASE FROM LAMBDOID PROPHAGE"/>
    <property type="match status" value="1"/>
</dbReference>
<dbReference type="GO" id="GO:0003677">
    <property type="term" value="F:DNA binding"/>
    <property type="evidence" value="ECO:0007669"/>
    <property type="project" value="InterPro"/>
</dbReference>
<name>A0AAP7BV48_CLOPF</name>
<dbReference type="SUPFAM" id="SSF53041">
    <property type="entry name" value="Resolvase-like"/>
    <property type="match status" value="1"/>
</dbReference>
<dbReference type="InterPro" id="IPR036162">
    <property type="entry name" value="Resolvase-like_N_sf"/>
</dbReference>
<dbReference type="InterPro" id="IPR011109">
    <property type="entry name" value="DNA_bind_recombinase_dom"/>
</dbReference>
<dbReference type="InterPro" id="IPR050639">
    <property type="entry name" value="SSR_resolvase"/>
</dbReference>
<proteinExistence type="predicted"/>
<sequence>MIHKKIIVLHRVSSDSQDFESQNNAIEDYIRENNIVVDEYIKEEGISGYSNKLFEREAIKKIYDMALLDELDTLIVFNLDRIGRTTEVAEFLKKLTYCDVKVYSVTEGLLNGGEDTQDLINYIKSFSAQMESKKTSLRVRSGKEATNKKGLFSGGTVNFGYGVENQKMFVIEKEAKIVRLIFDLYMKEGKAGTVRFLKEKGITKRGRPFSHHMVNDILKDTIYIGLKRYGHYILIDKDPTIKARKFSKESMKFQPYNESLRIISDDLFYKVQEKIQGNTIKKGNVTKLTNKTNVLFEGLLYHRCGDREIRKLHLDRKKDKYGNYIYSYRCSHCRRQFYKNVIKTYGCKKYNPVIEEHILNNLSLLSIEELEQKIIDNNKNGVILIQKSLNENEKELTKREKALSNARKELELIFLGESDMEKGVINTLIIKLTKDIEELRDNIKILNDRLEEAKSNFTIDSNLINKYKNFNFAYSKADSNYKKLLMQEVVEKIIIDGEELRITFYID</sequence>
<evidence type="ECO:0000259" key="2">
    <source>
        <dbReference type="PROSITE" id="PS51736"/>
    </source>
</evidence>
<evidence type="ECO:0000313" key="5">
    <source>
        <dbReference type="Proteomes" id="UP000481454"/>
    </source>
</evidence>
<gene>
    <name evidence="4" type="ORF">G6Z34_04580</name>
</gene>
<feature type="domain" description="Recombinase" evidence="3">
    <location>
        <begin position="158"/>
        <end position="281"/>
    </location>
</feature>
<dbReference type="InterPro" id="IPR006119">
    <property type="entry name" value="Resolv_N"/>
</dbReference>
<dbReference type="Pfam" id="PF00239">
    <property type="entry name" value="Resolvase"/>
    <property type="match status" value="1"/>
</dbReference>
<dbReference type="PROSITE" id="PS51736">
    <property type="entry name" value="RECOMBINASES_3"/>
    <property type="match status" value="1"/>
</dbReference>
<feature type="domain" description="Resolvase/invertase-type recombinase catalytic" evidence="2">
    <location>
        <begin position="5"/>
        <end position="150"/>
    </location>
</feature>
<dbReference type="SMART" id="SM00857">
    <property type="entry name" value="Resolvase"/>
    <property type="match status" value="1"/>
</dbReference>
<comment type="caution">
    <text evidence="4">The sequence shown here is derived from an EMBL/GenBank/DDBJ whole genome shotgun (WGS) entry which is preliminary data.</text>
</comment>
<dbReference type="Pfam" id="PF07508">
    <property type="entry name" value="Recombinase"/>
    <property type="match status" value="1"/>
</dbReference>
<evidence type="ECO:0000313" key="4">
    <source>
        <dbReference type="EMBL" id="NGU29394.1"/>
    </source>
</evidence>
<organism evidence="4 5">
    <name type="scientific">Clostridium perfringens</name>
    <dbReference type="NCBI Taxonomy" id="1502"/>
    <lineage>
        <taxon>Bacteria</taxon>
        <taxon>Bacillati</taxon>
        <taxon>Bacillota</taxon>
        <taxon>Clostridia</taxon>
        <taxon>Eubacteriales</taxon>
        <taxon>Clostridiaceae</taxon>
        <taxon>Clostridium</taxon>
    </lineage>
</organism>
<dbReference type="RefSeq" id="WP_003458437.1">
    <property type="nucleotide sequence ID" value="NZ_CATNWX010000001.1"/>
</dbReference>
<reference evidence="4 5" key="1">
    <citation type="submission" date="2020-02" db="EMBL/GenBank/DDBJ databases">
        <title>Genomic Insights into the Phylogeny and Genetic Plasticity of the Human and Animal Enteric Pathogen Clostridium perfringens.</title>
        <authorList>
            <person name="Feng Y."/>
            <person name="Hu Y."/>
        </authorList>
    </citation>
    <scope>NUCLEOTIDE SEQUENCE [LARGE SCALE GENOMIC DNA]</scope>
    <source>
        <strain evidence="4 5">CP-40</strain>
    </source>
</reference>